<dbReference type="Proteomes" id="UP000030832">
    <property type="component" value="Unassembled WGS sequence"/>
</dbReference>
<evidence type="ECO:0000313" key="10">
    <source>
        <dbReference type="Proteomes" id="UP000030832"/>
    </source>
</evidence>
<evidence type="ECO:0000256" key="2">
    <source>
        <dbReference type="ARBA" id="ARBA00007400"/>
    </source>
</evidence>
<accession>A0A0B0IGJ6</accession>
<dbReference type="STRING" id="333138.LQ50_03235"/>
<evidence type="ECO:0000313" key="9">
    <source>
        <dbReference type="EMBL" id="KHF41723.1"/>
    </source>
</evidence>
<comment type="caution">
    <text evidence="9">The sequence shown here is derived from an EMBL/GenBank/DDBJ whole genome shotgun (WGS) entry which is preliminary data.</text>
</comment>
<dbReference type="GO" id="GO:0016413">
    <property type="term" value="F:O-acetyltransferase activity"/>
    <property type="evidence" value="ECO:0007669"/>
    <property type="project" value="TreeGrafter"/>
</dbReference>
<feature type="transmembrane region" description="Helical" evidence="7">
    <location>
        <begin position="310"/>
        <end position="331"/>
    </location>
</feature>
<evidence type="ECO:0000256" key="7">
    <source>
        <dbReference type="SAM" id="Phobius"/>
    </source>
</evidence>
<dbReference type="RefSeq" id="WP_034625985.1">
    <property type="nucleotide sequence ID" value="NZ_JRJU01000002.1"/>
</dbReference>
<keyword evidence="6 7" id="KW-0472">Membrane</keyword>
<organism evidence="9 10">
    <name type="scientific">Halalkalibacter okhensis</name>
    <dbReference type="NCBI Taxonomy" id="333138"/>
    <lineage>
        <taxon>Bacteria</taxon>
        <taxon>Bacillati</taxon>
        <taxon>Bacillota</taxon>
        <taxon>Bacilli</taxon>
        <taxon>Bacillales</taxon>
        <taxon>Bacillaceae</taxon>
        <taxon>Halalkalibacter</taxon>
    </lineage>
</organism>
<evidence type="ECO:0000256" key="1">
    <source>
        <dbReference type="ARBA" id="ARBA00004651"/>
    </source>
</evidence>
<reference evidence="9 10" key="1">
    <citation type="submission" date="2014-09" db="EMBL/GenBank/DDBJ databases">
        <title>Genome sequencing and annotation of Bacillus Okhensis strain Kh10-101T.</title>
        <authorList>
            <person name="Prakash J.S."/>
        </authorList>
    </citation>
    <scope>NUCLEOTIDE SEQUENCE [LARGE SCALE GENOMIC DNA]</scope>
    <source>
        <strain evidence="10">Kh10-101T</strain>
    </source>
</reference>
<feature type="transmembrane region" description="Helical" evidence="7">
    <location>
        <begin position="41"/>
        <end position="64"/>
    </location>
</feature>
<evidence type="ECO:0000256" key="4">
    <source>
        <dbReference type="ARBA" id="ARBA00022692"/>
    </source>
</evidence>
<dbReference type="PANTHER" id="PTHR40074">
    <property type="entry name" value="O-ACETYLTRANSFERASE WECH"/>
    <property type="match status" value="1"/>
</dbReference>
<dbReference type="GO" id="GO:0005886">
    <property type="term" value="C:plasma membrane"/>
    <property type="evidence" value="ECO:0007669"/>
    <property type="project" value="UniProtKB-SubCell"/>
</dbReference>
<evidence type="ECO:0000256" key="3">
    <source>
        <dbReference type="ARBA" id="ARBA00022475"/>
    </source>
</evidence>
<keyword evidence="5 7" id="KW-1133">Transmembrane helix</keyword>
<feature type="domain" description="Acyltransferase 3" evidence="8">
    <location>
        <begin position="11"/>
        <end position="327"/>
    </location>
</feature>
<feature type="transmembrane region" description="Helical" evidence="7">
    <location>
        <begin position="84"/>
        <end position="103"/>
    </location>
</feature>
<protein>
    <recommendedName>
        <fullName evidence="8">Acyltransferase 3 domain-containing protein</fullName>
    </recommendedName>
</protein>
<dbReference type="PANTHER" id="PTHR40074:SF2">
    <property type="entry name" value="O-ACETYLTRANSFERASE WECH"/>
    <property type="match status" value="1"/>
</dbReference>
<evidence type="ECO:0000256" key="5">
    <source>
        <dbReference type="ARBA" id="ARBA00022989"/>
    </source>
</evidence>
<dbReference type="eggNOG" id="COG3936">
    <property type="taxonomic scope" value="Bacteria"/>
</dbReference>
<dbReference type="GO" id="GO:0009246">
    <property type="term" value="P:enterobacterial common antigen biosynthetic process"/>
    <property type="evidence" value="ECO:0007669"/>
    <property type="project" value="TreeGrafter"/>
</dbReference>
<feature type="transmembrane region" description="Helical" evidence="7">
    <location>
        <begin position="179"/>
        <end position="200"/>
    </location>
</feature>
<gene>
    <name evidence="9" type="ORF">LQ50_03235</name>
</gene>
<evidence type="ECO:0000256" key="6">
    <source>
        <dbReference type="ARBA" id="ARBA00023136"/>
    </source>
</evidence>
<feature type="transmembrane region" description="Helical" evidence="7">
    <location>
        <begin position="152"/>
        <end position="173"/>
    </location>
</feature>
<sequence>MSSKQMNEVYWLRIIACLSVVLIHAASRVLADYSVAGDERVVYRTLQVMLLYGTPMFILISTMVMTHAYKDDIPKGFLKRRMKYILIPYFVMATFYAGDKYYRFHWTFTEFAREVLYNFTGQWHGYFILIIFQFYLIHLLFVKYIKKFKPTYVLMVSFLISIGYWLSLYFHFIDYVAHSSYLTLFFSRIVFVGWLFYYVVAYYCGRHYERFVKWLNQHGKLILIGVMASFGFVQYIYHSGILMRVTSARFDLIPYTILLFFFLFLFVSKRKQVPQWVASFSGYSFGIYLLHPFVQTVVSRRFPFNETTELSYLMVQFVAGVLIPIFLINLISQLPIGEFVVGKVPKKKVIGETKWPKVA</sequence>
<keyword evidence="3" id="KW-1003">Cell membrane</keyword>
<dbReference type="AlphaFoldDB" id="A0A0B0IGJ6"/>
<feature type="transmembrane region" description="Helical" evidence="7">
    <location>
        <begin position="221"/>
        <end position="240"/>
    </location>
</feature>
<proteinExistence type="inferred from homology"/>
<dbReference type="EMBL" id="JRJU01000002">
    <property type="protein sequence ID" value="KHF41723.1"/>
    <property type="molecule type" value="Genomic_DNA"/>
</dbReference>
<feature type="transmembrane region" description="Helical" evidence="7">
    <location>
        <begin position="123"/>
        <end position="145"/>
    </location>
</feature>
<dbReference type="Pfam" id="PF01757">
    <property type="entry name" value="Acyl_transf_3"/>
    <property type="match status" value="1"/>
</dbReference>
<comment type="similarity">
    <text evidence="2">Belongs to the acyltransferase 3 family.</text>
</comment>
<name>A0A0B0IGJ6_9BACI</name>
<feature type="transmembrane region" description="Helical" evidence="7">
    <location>
        <begin position="280"/>
        <end position="298"/>
    </location>
</feature>
<keyword evidence="10" id="KW-1185">Reference proteome</keyword>
<comment type="subcellular location">
    <subcellularLocation>
        <location evidence="1">Cell membrane</location>
        <topology evidence="1">Multi-pass membrane protein</topology>
    </subcellularLocation>
</comment>
<feature type="transmembrane region" description="Helical" evidence="7">
    <location>
        <begin position="252"/>
        <end position="268"/>
    </location>
</feature>
<evidence type="ECO:0000259" key="8">
    <source>
        <dbReference type="Pfam" id="PF01757"/>
    </source>
</evidence>
<dbReference type="InterPro" id="IPR002656">
    <property type="entry name" value="Acyl_transf_3_dom"/>
</dbReference>
<keyword evidence="4 7" id="KW-0812">Transmembrane</keyword>
<dbReference type="OrthoDB" id="65129at2"/>